<reference evidence="2 3" key="1">
    <citation type="submission" date="2018-07" db="EMBL/GenBank/DDBJ databases">
        <title>A high quality draft genome assembly of the barn swallow (H. rustica rustica).</title>
        <authorList>
            <person name="Formenti G."/>
            <person name="Chiara M."/>
            <person name="Poveda L."/>
            <person name="Francoijs K.-J."/>
            <person name="Bonisoli-Alquati A."/>
            <person name="Canova L."/>
            <person name="Gianfranceschi L."/>
            <person name="Horner D.S."/>
            <person name="Saino N."/>
        </authorList>
    </citation>
    <scope>NUCLEOTIDE SEQUENCE [LARGE SCALE GENOMIC DNA]</scope>
    <source>
        <strain evidence="2">Chelidonia</strain>
        <tissue evidence="2">Blood</tissue>
    </source>
</reference>
<dbReference type="STRING" id="333673.A0A3M0KCI4"/>
<comment type="caution">
    <text evidence="2">The sequence shown here is derived from an EMBL/GenBank/DDBJ whole genome shotgun (WGS) entry which is preliminary data.</text>
</comment>
<keyword evidence="3" id="KW-1185">Reference proteome</keyword>
<sequence>MDRVSSTMKQVSNPLPKVLSRRAGGGGPEAERESFERAQVEVELVCSWNLLAPCVSSSPMSLEFSQAPPETHGFPGGAEWKGQWSSSTYSPHRYKLDFIFLI</sequence>
<gene>
    <name evidence="2" type="ORF">DUI87_12639</name>
</gene>
<accession>A0A3M0KCI4</accession>
<dbReference type="OrthoDB" id="9909845at2759"/>
<dbReference type="EMBL" id="QRBI01000111">
    <property type="protein sequence ID" value="RMC10926.1"/>
    <property type="molecule type" value="Genomic_DNA"/>
</dbReference>
<evidence type="ECO:0000256" key="1">
    <source>
        <dbReference type="SAM" id="MobiDB-lite"/>
    </source>
</evidence>
<feature type="region of interest" description="Disordered" evidence="1">
    <location>
        <begin position="1"/>
        <end position="34"/>
    </location>
</feature>
<dbReference type="AlphaFoldDB" id="A0A3M0KCI4"/>
<evidence type="ECO:0000313" key="2">
    <source>
        <dbReference type="EMBL" id="RMC10926.1"/>
    </source>
</evidence>
<dbReference type="Proteomes" id="UP000269221">
    <property type="component" value="Unassembled WGS sequence"/>
</dbReference>
<evidence type="ECO:0000313" key="3">
    <source>
        <dbReference type="Proteomes" id="UP000269221"/>
    </source>
</evidence>
<protein>
    <submittedName>
        <fullName evidence="2">Uncharacterized protein</fullName>
    </submittedName>
</protein>
<name>A0A3M0KCI4_HIRRU</name>
<proteinExistence type="predicted"/>
<organism evidence="2 3">
    <name type="scientific">Hirundo rustica rustica</name>
    <dbReference type="NCBI Taxonomy" id="333673"/>
    <lineage>
        <taxon>Eukaryota</taxon>
        <taxon>Metazoa</taxon>
        <taxon>Chordata</taxon>
        <taxon>Craniata</taxon>
        <taxon>Vertebrata</taxon>
        <taxon>Euteleostomi</taxon>
        <taxon>Archelosauria</taxon>
        <taxon>Archosauria</taxon>
        <taxon>Dinosauria</taxon>
        <taxon>Saurischia</taxon>
        <taxon>Theropoda</taxon>
        <taxon>Coelurosauria</taxon>
        <taxon>Aves</taxon>
        <taxon>Neognathae</taxon>
        <taxon>Neoaves</taxon>
        <taxon>Telluraves</taxon>
        <taxon>Australaves</taxon>
        <taxon>Passeriformes</taxon>
        <taxon>Sylvioidea</taxon>
        <taxon>Hirundinidae</taxon>
        <taxon>Hirundo</taxon>
    </lineage>
</organism>
<feature type="compositionally biased region" description="Polar residues" evidence="1">
    <location>
        <begin position="1"/>
        <end position="13"/>
    </location>
</feature>